<evidence type="ECO:0000256" key="7">
    <source>
        <dbReference type="ARBA" id="ARBA00022824"/>
    </source>
</evidence>
<proteinExistence type="inferred from homology"/>
<evidence type="ECO:0000256" key="10">
    <source>
        <dbReference type="ARBA" id="ARBA00022989"/>
    </source>
</evidence>
<dbReference type="Proteomes" id="UP000826271">
    <property type="component" value="Unassembled WGS sequence"/>
</dbReference>
<organism evidence="17 18">
    <name type="scientific">Buddleja alternifolia</name>
    <dbReference type="NCBI Taxonomy" id="168488"/>
    <lineage>
        <taxon>Eukaryota</taxon>
        <taxon>Viridiplantae</taxon>
        <taxon>Streptophyta</taxon>
        <taxon>Embryophyta</taxon>
        <taxon>Tracheophyta</taxon>
        <taxon>Spermatophyta</taxon>
        <taxon>Magnoliopsida</taxon>
        <taxon>eudicotyledons</taxon>
        <taxon>Gunneridae</taxon>
        <taxon>Pentapetalae</taxon>
        <taxon>asterids</taxon>
        <taxon>lamiids</taxon>
        <taxon>Lamiales</taxon>
        <taxon>Scrophulariaceae</taxon>
        <taxon>Buddlejeae</taxon>
        <taxon>Buddleja</taxon>
    </lineage>
</organism>
<dbReference type="GO" id="GO:0031418">
    <property type="term" value="F:L-ascorbic acid binding"/>
    <property type="evidence" value="ECO:0007669"/>
    <property type="project" value="InterPro"/>
</dbReference>
<comment type="catalytic activity">
    <reaction evidence="14">
        <text>L-prolyl-[collagen] + 2-oxoglutarate + O2 = trans-4-hydroxy-L-prolyl-[collagen] + succinate + CO2</text>
        <dbReference type="Rhea" id="RHEA:18945"/>
        <dbReference type="Rhea" id="RHEA-COMP:11676"/>
        <dbReference type="Rhea" id="RHEA-COMP:11680"/>
        <dbReference type="ChEBI" id="CHEBI:15379"/>
        <dbReference type="ChEBI" id="CHEBI:16526"/>
        <dbReference type="ChEBI" id="CHEBI:16810"/>
        <dbReference type="ChEBI" id="CHEBI:30031"/>
        <dbReference type="ChEBI" id="CHEBI:50342"/>
        <dbReference type="ChEBI" id="CHEBI:61965"/>
        <dbReference type="EC" id="1.14.11.2"/>
    </reaction>
</comment>
<evidence type="ECO:0000256" key="14">
    <source>
        <dbReference type="ARBA" id="ARBA00049169"/>
    </source>
</evidence>
<keyword evidence="13" id="KW-0472">Membrane</keyword>
<evidence type="ECO:0000256" key="15">
    <source>
        <dbReference type="SAM" id="SignalP"/>
    </source>
</evidence>
<dbReference type="InterPro" id="IPR045054">
    <property type="entry name" value="P4HA-like"/>
</dbReference>
<name>A0AAV6YB54_9LAMI</name>
<dbReference type="Gene3D" id="2.60.120.620">
    <property type="entry name" value="q2cbj1_9rhob like domain"/>
    <property type="match status" value="1"/>
</dbReference>
<dbReference type="SMART" id="SM00702">
    <property type="entry name" value="P4Hc"/>
    <property type="match status" value="1"/>
</dbReference>
<evidence type="ECO:0000256" key="13">
    <source>
        <dbReference type="ARBA" id="ARBA00023136"/>
    </source>
</evidence>
<feature type="chain" id="PRO_5043552066" description="procollagen-proline 4-dioxygenase" evidence="15">
    <location>
        <begin position="18"/>
        <end position="337"/>
    </location>
</feature>
<dbReference type="PANTHER" id="PTHR10869:SF102">
    <property type="entry name" value="PROLYL 4-HYDROXYLASE 12-RELATED"/>
    <property type="match status" value="1"/>
</dbReference>
<evidence type="ECO:0000256" key="8">
    <source>
        <dbReference type="ARBA" id="ARBA00022964"/>
    </source>
</evidence>
<evidence type="ECO:0000256" key="3">
    <source>
        <dbReference type="ARBA" id="ARBA00006511"/>
    </source>
</evidence>
<evidence type="ECO:0000259" key="16">
    <source>
        <dbReference type="PROSITE" id="PS51670"/>
    </source>
</evidence>
<feature type="domain" description="ShKT" evidence="16">
    <location>
        <begin position="297"/>
        <end position="337"/>
    </location>
</feature>
<comment type="cofactor">
    <cofactor evidence="1">
        <name>L-ascorbate</name>
        <dbReference type="ChEBI" id="CHEBI:38290"/>
    </cofactor>
</comment>
<evidence type="ECO:0000256" key="4">
    <source>
        <dbReference type="ARBA" id="ARBA00012269"/>
    </source>
</evidence>
<sequence>MATYLAILLIFLMPISAESTQKDLNTKETYEDKVIRLGHPSQSKSVDPSQVVQLSWQPRSGNPKNQWPMYMNMHYLSGETIYHEHKYQGKMQVFLYRGFLSEEECNYLISRAHGKRSYIIQEDGSAKMDKKNLRNKFDLSLDTNDEIARHIEERISAWTFLPEENSKSLRVLHFGPESPKQNYNFIGNESTEQVGEPLLATVIIYLSNVSQGGQILFPQSEKSMWSDCAKSINILRPSRGNAILFFNQHLNATPDGSSSHARCPVLQGDMWCAIKFFHLKGVKLEVDPSSQSDGSDCTDEDENCTRWAAIGECQRNSVFMIGSPDYYGTCRKSCNAC</sequence>
<dbReference type="GO" id="GO:0005789">
    <property type="term" value="C:endoplasmic reticulum membrane"/>
    <property type="evidence" value="ECO:0007669"/>
    <property type="project" value="UniProtKB-SubCell"/>
</dbReference>
<dbReference type="GO" id="GO:0005506">
    <property type="term" value="F:iron ion binding"/>
    <property type="evidence" value="ECO:0007669"/>
    <property type="project" value="InterPro"/>
</dbReference>
<dbReference type="PROSITE" id="PS51670">
    <property type="entry name" value="SHKT"/>
    <property type="match status" value="1"/>
</dbReference>
<keyword evidence="6" id="KW-0479">Metal-binding</keyword>
<evidence type="ECO:0000256" key="9">
    <source>
        <dbReference type="ARBA" id="ARBA00022968"/>
    </source>
</evidence>
<evidence type="ECO:0000256" key="1">
    <source>
        <dbReference type="ARBA" id="ARBA00001961"/>
    </source>
</evidence>
<dbReference type="EC" id="1.14.11.2" evidence="4"/>
<keyword evidence="5" id="KW-0812">Transmembrane</keyword>
<keyword evidence="12" id="KW-0408">Iron</keyword>
<comment type="caution">
    <text evidence="17">The sequence shown here is derived from an EMBL/GenBank/DDBJ whole genome shotgun (WGS) entry which is preliminary data.</text>
</comment>
<keyword evidence="10" id="KW-1133">Transmembrane helix</keyword>
<gene>
    <name evidence="17" type="ORF">BUALT_Bualt01G0072100</name>
</gene>
<evidence type="ECO:0000313" key="17">
    <source>
        <dbReference type="EMBL" id="KAG8390327.1"/>
    </source>
</evidence>
<keyword evidence="15" id="KW-0732">Signal</keyword>
<accession>A0AAV6YB54</accession>
<keyword evidence="18" id="KW-1185">Reference proteome</keyword>
<keyword evidence="7" id="KW-0256">Endoplasmic reticulum</keyword>
<evidence type="ECO:0000256" key="5">
    <source>
        <dbReference type="ARBA" id="ARBA00022692"/>
    </source>
</evidence>
<dbReference type="AlphaFoldDB" id="A0AAV6YB54"/>
<evidence type="ECO:0000256" key="6">
    <source>
        <dbReference type="ARBA" id="ARBA00022723"/>
    </source>
</evidence>
<dbReference type="InterPro" id="IPR003582">
    <property type="entry name" value="ShKT_dom"/>
</dbReference>
<comment type="similarity">
    <text evidence="3">Belongs to the P4HA family.</text>
</comment>
<reference evidence="17" key="1">
    <citation type="submission" date="2019-10" db="EMBL/GenBank/DDBJ databases">
        <authorList>
            <person name="Zhang R."/>
            <person name="Pan Y."/>
            <person name="Wang J."/>
            <person name="Ma R."/>
            <person name="Yu S."/>
        </authorList>
    </citation>
    <scope>NUCLEOTIDE SEQUENCE</scope>
    <source>
        <strain evidence="17">LA-IB0</strain>
        <tissue evidence="17">Leaf</tissue>
    </source>
</reference>
<feature type="signal peptide" evidence="15">
    <location>
        <begin position="1"/>
        <end position="17"/>
    </location>
</feature>
<keyword evidence="11" id="KW-0560">Oxidoreductase</keyword>
<evidence type="ECO:0000256" key="2">
    <source>
        <dbReference type="ARBA" id="ARBA00004648"/>
    </source>
</evidence>
<protein>
    <recommendedName>
        <fullName evidence="4">procollagen-proline 4-dioxygenase</fullName>
        <ecNumber evidence="4">1.14.11.2</ecNumber>
    </recommendedName>
</protein>
<dbReference type="PANTHER" id="PTHR10869">
    <property type="entry name" value="PROLYL 4-HYDROXYLASE ALPHA SUBUNIT"/>
    <property type="match status" value="1"/>
</dbReference>
<dbReference type="GO" id="GO:0004656">
    <property type="term" value="F:procollagen-proline 4-dioxygenase activity"/>
    <property type="evidence" value="ECO:0007669"/>
    <property type="project" value="UniProtKB-EC"/>
</dbReference>
<keyword evidence="9" id="KW-0735">Signal-anchor</keyword>
<dbReference type="InterPro" id="IPR006620">
    <property type="entry name" value="Pro_4_hyd_alph"/>
</dbReference>
<evidence type="ECO:0000256" key="11">
    <source>
        <dbReference type="ARBA" id="ARBA00023002"/>
    </source>
</evidence>
<evidence type="ECO:0000256" key="12">
    <source>
        <dbReference type="ARBA" id="ARBA00023004"/>
    </source>
</evidence>
<dbReference type="EMBL" id="WHWC01000001">
    <property type="protein sequence ID" value="KAG8390327.1"/>
    <property type="molecule type" value="Genomic_DNA"/>
</dbReference>
<comment type="subcellular location">
    <subcellularLocation>
        <location evidence="2">Endoplasmic reticulum membrane</location>
        <topology evidence="2">Single-pass type II membrane protein</topology>
    </subcellularLocation>
</comment>
<evidence type="ECO:0000313" key="18">
    <source>
        <dbReference type="Proteomes" id="UP000826271"/>
    </source>
</evidence>
<dbReference type="SMART" id="SM00254">
    <property type="entry name" value="ShKT"/>
    <property type="match status" value="1"/>
</dbReference>
<keyword evidence="8" id="KW-0223">Dioxygenase</keyword>